<evidence type="ECO:0000259" key="2">
    <source>
        <dbReference type="Pfam" id="PF13439"/>
    </source>
</evidence>
<dbReference type="InterPro" id="IPR028098">
    <property type="entry name" value="Glyco_trans_4-like_N"/>
</dbReference>
<dbReference type="OrthoDB" id="9790710at2"/>
<reference evidence="4" key="1">
    <citation type="submission" date="2017-10" db="EMBL/GenBank/DDBJ databases">
        <authorList>
            <person name="Gaisin V.A."/>
            <person name="Rysina M.S."/>
            <person name="Grouzdev D.S."/>
        </authorList>
    </citation>
    <scope>NUCLEOTIDE SEQUENCE [LARGE SCALE GENOMIC DNA]</scope>
    <source>
        <strain evidence="4">V1</strain>
    </source>
</reference>
<dbReference type="Proteomes" id="UP000246278">
    <property type="component" value="Unassembled WGS sequence"/>
</dbReference>
<dbReference type="Gene3D" id="3.40.50.2000">
    <property type="entry name" value="Glycogen Phosphorylase B"/>
    <property type="match status" value="2"/>
</dbReference>
<evidence type="ECO:0000259" key="1">
    <source>
        <dbReference type="Pfam" id="PF00534"/>
    </source>
</evidence>
<keyword evidence="4" id="KW-1185">Reference proteome</keyword>
<dbReference type="CDD" id="cd03811">
    <property type="entry name" value="GT4_GT28_WabH-like"/>
    <property type="match status" value="1"/>
</dbReference>
<feature type="domain" description="Glycosyltransferase subfamily 4-like N-terminal" evidence="2">
    <location>
        <begin position="12"/>
        <end position="160"/>
    </location>
</feature>
<evidence type="ECO:0000313" key="4">
    <source>
        <dbReference type="Proteomes" id="UP000246278"/>
    </source>
</evidence>
<name>A0A317T9Y8_9CHLB</name>
<dbReference type="EMBL" id="PDNZ01000003">
    <property type="protein sequence ID" value="PWW82336.1"/>
    <property type="molecule type" value="Genomic_DNA"/>
</dbReference>
<organism evidence="3 4">
    <name type="scientific">Prosthecochloris marina</name>
    <dbReference type="NCBI Taxonomy" id="2017681"/>
    <lineage>
        <taxon>Bacteria</taxon>
        <taxon>Pseudomonadati</taxon>
        <taxon>Chlorobiota</taxon>
        <taxon>Chlorobiia</taxon>
        <taxon>Chlorobiales</taxon>
        <taxon>Chlorobiaceae</taxon>
        <taxon>Prosthecochloris</taxon>
    </lineage>
</organism>
<feature type="domain" description="Glycosyl transferase family 1" evidence="1">
    <location>
        <begin position="171"/>
        <end position="329"/>
    </location>
</feature>
<keyword evidence="3" id="KW-0808">Transferase</keyword>
<dbReference type="RefSeq" id="WP_110022809.1">
    <property type="nucleotide sequence ID" value="NZ_PDNZ01000003.1"/>
</dbReference>
<comment type="caution">
    <text evidence="3">The sequence shown here is derived from an EMBL/GenBank/DDBJ whole genome shotgun (WGS) entry which is preliminary data.</text>
</comment>
<evidence type="ECO:0000313" key="3">
    <source>
        <dbReference type="EMBL" id="PWW82336.1"/>
    </source>
</evidence>
<accession>A0A317T9Y8</accession>
<dbReference type="PANTHER" id="PTHR12526:SF630">
    <property type="entry name" value="GLYCOSYLTRANSFERASE"/>
    <property type="match status" value="1"/>
</dbReference>
<dbReference type="Pfam" id="PF13439">
    <property type="entry name" value="Glyco_transf_4"/>
    <property type="match status" value="1"/>
</dbReference>
<proteinExistence type="predicted"/>
<dbReference type="PANTHER" id="PTHR12526">
    <property type="entry name" value="GLYCOSYLTRANSFERASE"/>
    <property type="match status" value="1"/>
</dbReference>
<dbReference type="InterPro" id="IPR001296">
    <property type="entry name" value="Glyco_trans_1"/>
</dbReference>
<dbReference type="Pfam" id="PF00534">
    <property type="entry name" value="Glycos_transf_1"/>
    <property type="match status" value="1"/>
</dbReference>
<gene>
    <name evidence="3" type="ORF">CR164_04850</name>
</gene>
<dbReference type="GO" id="GO:0016757">
    <property type="term" value="F:glycosyltransferase activity"/>
    <property type="evidence" value="ECO:0007669"/>
    <property type="project" value="InterPro"/>
</dbReference>
<dbReference type="SUPFAM" id="SSF53756">
    <property type="entry name" value="UDP-Glycosyltransferase/glycogen phosphorylase"/>
    <property type="match status" value="1"/>
</dbReference>
<sequence length="361" mass="40208">MNILFINSARTWGGTEKWVRMAAESLSVSHKVSLVYRRAVVGDKIAVHKYRLPCISHFDLYSLAKLVEIIKKDKIDILIPTKRKDYVLAGLAARICGITNILRLGIVRELKIPIVHKLIYSTMADGIIVNAEKIKQSLLKSRFMQQANIKVIYNGLDTDRIDQESIPAAEKQYPFTITAIGTLTHRKGFDFLIRSFSLFLKSFPDAGAGLVIIGDGPNEEEFTALAEDLNIKEKVIFTGFLQNPYPYLSASDVFAMTSTNEGISNALLEAMYLENAPISTCAGGSEEVIIDGKNGLLIDYGDETMLAEVLGKLYLDRTVLQSIAQNAKKSTTAKFSITKMRKELENYLSRFCVEKCTDSAE</sequence>
<protein>
    <submittedName>
        <fullName evidence="3">Glycosyl transferase</fullName>
    </submittedName>
</protein>
<dbReference type="AlphaFoldDB" id="A0A317T9Y8"/>